<reference evidence="6" key="2">
    <citation type="journal article" date="2018" name="BMC Genomics">
        <title>Whole genome sequencing and function prediction of 133 gut anaerobes isolated from chicken caecum in pure cultures.</title>
        <authorList>
            <person name="Medvecky M."/>
            <person name="Cejkova D."/>
            <person name="Polansky O."/>
            <person name="Karasova D."/>
            <person name="Kubasova T."/>
            <person name="Cizek A."/>
            <person name="Rychlik I."/>
        </authorList>
    </citation>
    <scope>NUCLEOTIDE SEQUENCE</scope>
    <source>
        <strain evidence="6">An67</strain>
    </source>
</reference>
<evidence type="ECO:0000313" key="6">
    <source>
        <dbReference type="EMBL" id="OUN55731.1"/>
    </source>
</evidence>
<keyword evidence="2" id="KW-0456">Lyase</keyword>
<protein>
    <submittedName>
        <fullName evidence="6">Type 1 glutamine amidotransferase domain-containing protein</fullName>
    </submittedName>
</protein>
<evidence type="ECO:0000259" key="4">
    <source>
        <dbReference type="Pfam" id="PF01965"/>
    </source>
</evidence>
<dbReference type="GO" id="GO:0016740">
    <property type="term" value="F:transferase activity"/>
    <property type="evidence" value="ECO:0007669"/>
    <property type="project" value="UniProtKB-KW"/>
</dbReference>
<gene>
    <name evidence="6" type="ORF">B5G17_08575</name>
    <name evidence="5" type="ORF">GAQ44_03180</name>
</gene>
<dbReference type="Gene3D" id="3.40.50.880">
    <property type="match status" value="1"/>
</dbReference>
<organism evidence="6 7">
    <name type="scientific">Bacteroides uniformis</name>
    <dbReference type="NCBI Taxonomy" id="820"/>
    <lineage>
        <taxon>Bacteria</taxon>
        <taxon>Pseudomonadati</taxon>
        <taxon>Bacteroidota</taxon>
        <taxon>Bacteroidia</taxon>
        <taxon>Bacteroidales</taxon>
        <taxon>Bacteroidaceae</taxon>
        <taxon>Bacteroides</taxon>
    </lineage>
</organism>
<dbReference type="RefSeq" id="WP_087332602.1">
    <property type="nucleotide sequence ID" value="NZ_NFHS01000003.1"/>
</dbReference>
<reference evidence="7" key="1">
    <citation type="submission" date="2017-04" db="EMBL/GenBank/DDBJ databases">
        <title>Function of individual gut microbiota members based on whole genome sequencing of pure cultures obtained from chicken caecum.</title>
        <authorList>
            <person name="Medvecky M."/>
            <person name="Cejkova D."/>
            <person name="Polansky O."/>
            <person name="Karasova D."/>
            <person name="Kubasova T."/>
            <person name="Cizek A."/>
            <person name="Rychlik I."/>
        </authorList>
    </citation>
    <scope>NUCLEOTIDE SEQUENCE [LARGE SCALE GENOMIC DNA]</scope>
    <source>
        <strain evidence="7">An67</strain>
    </source>
</reference>
<dbReference type="GO" id="GO:0019172">
    <property type="term" value="F:glyoxalase III activity"/>
    <property type="evidence" value="ECO:0007669"/>
    <property type="project" value="TreeGrafter"/>
</dbReference>
<dbReference type="GO" id="GO:0019243">
    <property type="term" value="P:methylglyoxal catabolic process to D-lactate via S-lactoyl-glutathione"/>
    <property type="evidence" value="ECO:0007669"/>
    <property type="project" value="TreeGrafter"/>
</dbReference>
<dbReference type="CDD" id="cd03141">
    <property type="entry name" value="GATase1_Hsp31_like"/>
    <property type="match status" value="1"/>
</dbReference>
<dbReference type="EMBL" id="WCTY01000004">
    <property type="protein sequence ID" value="KAB4187059.1"/>
    <property type="molecule type" value="Genomic_DNA"/>
</dbReference>
<keyword evidence="1" id="KW-0346">Stress response</keyword>
<evidence type="ECO:0000313" key="7">
    <source>
        <dbReference type="Proteomes" id="UP000196329"/>
    </source>
</evidence>
<dbReference type="PANTHER" id="PTHR48094">
    <property type="entry name" value="PROTEIN/NUCLEIC ACID DEGLYCASE DJ-1-RELATED"/>
    <property type="match status" value="1"/>
</dbReference>
<evidence type="ECO:0000256" key="2">
    <source>
        <dbReference type="ARBA" id="ARBA00023239"/>
    </source>
</evidence>
<evidence type="ECO:0000313" key="8">
    <source>
        <dbReference type="Proteomes" id="UP000487221"/>
    </source>
</evidence>
<evidence type="ECO:0000313" key="5">
    <source>
        <dbReference type="EMBL" id="KAB4187059.1"/>
    </source>
</evidence>
<keyword evidence="6" id="KW-0808">Transferase</keyword>
<dbReference type="InterPro" id="IPR050325">
    <property type="entry name" value="Prot/Nucl_acid_deglycase"/>
</dbReference>
<dbReference type="Proteomes" id="UP000487221">
    <property type="component" value="Unassembled WGS sequence"/>
</dbReference>
<dbReference type="InterPro" id="IPR029062">
    <property type="entry name" value="Class_I_gatase-like"/>
</dbReference>
<dbReference type="AlphaFoldDB" id="A0A1Y3V3P6"/>
<keyword evidence="6" id="KW-0315">Glutamine amidotransferase</keyword>
<evidence type="ECO:0000256" key="1">
    <source>
        <dbReference type="ARBA" id="ARBA00023016"/>
    </source>
</evidence>
<accession>A0A1Y3V3P6</accession>
<feature type="domain" description="DJ-1/PfpI" evidence="4">
    <location>
        <begin position="26"/>
        <end position="218"/>
    </location>
</feature>
<reference evidence="5 8" key="3">
    <citation type="journal article" date="2019" name="Nat. Med.">
        <title>A library of human gut bacterial isolates paired with longitudinal multiomics data enables mechanistic microbiome research.</title>
        <authorList>
            <person name="Poyet M."/>
            <person name="Groussin M."/>
            <person name="Gibbons S.M."/>
            <person name="Avila-Pacheco J."/>
            <person name="Jiang X."/>
            <person name="Kearney S.M."/>
            <person name="Perrotta A.R."/>
            <person name="Berdy B."/>
            <person name="Zhao S."/>
            <person name="Lieberman T.D."/>
            <person name="Swanson P.K."/>
            <person name="Smith M."/>
            <person name="Roesemann S."/>
            <person name="Alexander J.E."/>
            <person name="Rich S.A."/>
            <person name="Livny J."/>
            <person name="Vlamakis H."/>
            <person name="Clish C."/>
            <person name="Bullock K."/>
            <person name="Deik A."/>
            <person name="Scott J."/>
            <person name="Pierce K.A."/>
            <person name="Xavier R.J."/>
            <person name="Alm E.J."/>
        </authorList>
    </citation>
    <scope>NUCLEOTIDE SEQUENCE [LARGE SCALE GENOMIC DNA]</scope>
    <source>
        <strain evidence="5 8">BIOML-A19</strain>
    </source>
</reference>
<dbReference type="InterPro" id="IPR002818">
    <property type="entry name" value="DJ-1/PfpI"/>
</dbReference>
<comment type="similarity">
    <text evidence="3">Belongs to the peptidase C56 family. HSP31-like subfamily.</text>
</comment>
<name>A0A1Y3V3P6_BACUN</name>
<dbReference type="EMBL" id="NFHS01000003">
    <property type="protein sequence ID" value="OUN55731.1"/>
    <property type="molecule type" value="Genomic_DNA"/>
</dbReference>
<dbReference type="GO" id="GO:0005737">
    <property type="term" value="C:cytoplasm"/>
    <property type="evidence" value="ECO:0007669"/>
    <property type="project" value="TreeGrafter"/>
</dbReference>
<evidence type="ECO:0000256" key="3">
    <source>
        <dbReference type="ARBA" id="ARBA00038493"/>
    </source>
</evidence>
<proteinExistence type="inferred from homology"/>
<dbReference type="Pfam" id="PF01965">
    <property type="entry name" value="DJ-1_PfpI"/>
    <property type="match status" value="1"/>
</dbReference>
<dbReference type="SUPFAM" id="SSF52317">
    <property type="entry name" value="Class I glutamine amidotransferase-like"/>
    <property type="match status" value="1"/>
</dbReference>
<sequence length="224" mass="24578">MKNILVVLTSCGVKGETGIPTGYFMSEVTHPWKVFMNAGYNVDFVSPKGGESPIDTFDLADPINYEFWEKEEWRVKIQHSMSPQMVDSANYCGIFFAGGHGAMWDLAKDKDIAHIAVSIYECGGVVGGVCHGPAGIVNLRLSTGRYLVDGLRVNSFTNEEENIEGTDKVVPFLLESLLRQHGGIFEKSEPWQIHCTSDSRLVTGQNPQSATAVAEAFVCELAKL</sequence>
<dbReference type="Proteomes" id="UP000196329">
    <property type="component" value="Unassembled WGS sequence"/>
</dbReference>
<dbReference type="PANTHER" id="PTHR48094:SF11">
    <property type="entry name" value="GLUTATHIONE-INDEPENDENT GLYOXALASE HSP31-RELATED"/>
    <property type="match status" value="1"/>
</dbReference>
<comment type="caution">
    <text evidence="6">The sequence shown here is derived from an EMBL/GenBank/DDBJ whole genome shotgun (WGS) entry which is preliminary data.</text>
</comment>